<keyword evidence="2" id="KW-1185">Reference proteome</keyword>
<sequence length="233" mass="27390">MSKWKYKVQVLELEEIHEMPNGWTNEKYLELLKFLEADNPEEIPKDEIRDMAAMSLIDFEPEEAAEKVLEFRFGDAFNAGQRENIAVDARRLALWERYPDVKFHQEMFNVGYMLHLAFPMKFRQPGVARIKLEVKALNHDSAEALKNPDSGFIARMLAKGMDEHNTIYRLYQDSVEGEQFVDAEDIIWRFDSTNYDDKEQTNTLVVYTSWNWVDELKGVEEFESAAYNDEEPE</sequence>
<dbReference type="RefSeq" id="WP_163282741.1">
    <property type="nucleotide sequence ID" value="NZ_JAAGVY010000001.1"/>
</dbReference>
<evidence type="ECO:0000313" key="2">
    <source>
        <dbReference type="Proteomes" id="UP000486602"/>
    </source>
</evidence>
<dbReference type="Proteomes" id="UP000486602">
    <property type="component" value="Unassembled WGS sequence"/>
</dbReference>
<organism evidence="1 2">
    <name type="scientific">Cryomorpha ignava</name>
    <dbReference type="NCBI Taxonomy" id="101383"/>
    <lineage>
        <taxon>Bacteria</taxon>
        <taxon>Pseudomonadati</taxon>
        <taxon>Bacteroidota</taxon>
        <taxon>Flavobacteriia</taxon>
        <taxon>Flavobacteriales</taxon>
        <taxon>Cryomorphaceae</taxon>
        <taxon>Cryomorpha</taxon>
    </lineage>
</organism>
<comment type="caution">
    <text evidence="1">The sequence shown here is derived from an EMBL/GenBank/DDBJ whole genome shotgun (WGS) entry which is preliminary data.</text>
</comment>
<gene>
    <name evidence="1" type="ORF">G3O08_00705</name>
</gene>
<dbReference type="AlphaFoldDB" id="A0A7K3WK48"/>
<evidence type="ECO:0000313" key="1">
    <source>
        <dbReference type="EMBL" id="NEN22023.1"/>
    </source>
</evidence>
<proteinExistence type="predicted"/>
<name>A0A7K3WK48_9FLAO</name>
<accession>A0A7K3WK48</accession>
<reference evidence="1 2" key="1">
    <citation type="submission" date="2020-02" db="EMBL/GenBank/DDBJ databases">
        <title>Out from the shadows clarifying the taxonomy of the family Cryomorphaceae and related taxa by utilizing the GTDB taxonomic framework.</title>
        <authorList>
            <person name="Bowman J.P."/>
        </authorList>
    </citation>
    <scope>NUCLEOTIDE SEQUENCE [LARGE SCALE GENOMIC DNA]</scope>
    <source>
        <strain evidence="1 2">QSSC 1-22</strain>
    </source>
</reference>
<dbReference type="EMBL" id="JAAGVY010000001">
    <property type="protein sequence ID" value="NEN22023.1"/>
    <property type="molecule type" value="Genomic_DNA"/>
</dbReference>
<protein>
    <submittedName>
        <fullName evidence="1">Uncharacterized protein</fullName>
    </submittedName>
</protein>